<dbReference type="SUPFAM" id="SSF51445">
    <property type="entry name" value="(Trans)glycosidases"/>
    <property type="match status" value="1"/>
</dbReference>
<evidence type="ECO:0000256" key="6">
    <source>
        <dbReference type="ARBA" id="ARBA00022679"/>
    </source>
</evidence>
<evidence type="ECO:0000256" key="5">
    <source>
        <dbReference type="ARBA" id="ARBA00022676"/>
    </source>
</evidence>
<dbReference type="Gene3D" id="3.20.20.80">
    <property type="entry name" value="Glycosidases"/>
    <property type="match status" value="1"/>
</dbReference>
<reference evidence="10" key="1">
    <citation type="submission" date="2020-02" db="EMBL/GenBank/DDBJ databases">
        <authorList>
            <person name="Meier V. D."/>
        </authorList>
    </citation>
    <scope>NUCLEOTIDE SEQUENCE</scope>
    <source>
        <strain evidence="10">AVDCRST_MAG96</strain>
    </source>
</reference>
<protein>
    <recommendedName>
        <fullName evidence="4">4-alpha-glucanotransferase</fullName>
        <ecNumber evidence="3">2.4.1.25</ecNumber>
    </recommendedName>
    <alternativeName>
        <fullName evidence="8">Amylomaltase</fullName>
    </alternativeName>
    <alternativeName>
        <fullName evidence="9">Disproportionating enzyme</fullName>
    </alternativeName>
</protein>
<proteinExistence type="inferred from homology"/>
<gene>
    <name evidence="10" type="ORF">AVDCRST_MAG96-1253</name>
</gene>
<evidence type="ECO:0000256" key="7">
    <source>
        <dbReference type="ARBA" id="ARBA00023277"/>
    </source>
</evidence>
<dbReference type="InterPro" id="IPR017853">
    <property type="entry name" value="GH"/>
</dbReference>
<name>A0A6J4RZE9_9BACT</name>
<keyword evidence="5 10" id="KW-0328">Glycosyltransferase</keyword>
<dbReference type="GO" id="GO:0005975">
    <property type="term" value="P:carbohydrate metabolic process"/>
    <property type="evidence" value="ECO:0007669"/>
    <property type="project" value="InterPro"/>
</dbReference>
<evidence type="ECO:0000256" key="1">
    <source>
        <dbReference type="ARBA" id="ARBA00000439"/>
    </source>
</evidence>
<accession>A0A6J4RZE9</accession>
<comment type="similarity">
    <text evidence="2">Belongs to the disproportionating enzyme family.</text>
</comment>
<dbReference type="Pfam" id="PF02446">
    <property type="entry name" value="Glyco_hydro_77"/>
    <property type="match status" value="1"/>
</dbReference>
<evidence type="ECO:0000256" key="8">
    <source>
        <dbReference type="ARBA" id="ARBA00031423"/>
    </source>
</evidence>
<evidence type="ECO:0000256" key="4">
    <source>
        <dbReference type="ARBA" id="ARBA00020295"/>
    </source>
</evidence>
<dbReference type="EC" id="2.4.1.25" evidence="3"/>
<evidence type="ECO:0000256" key="3">
    <source>
        <dbReference type="ARBA" id="ARBA00012560"/>
    </source>
</evidence>
<evidence type="ECO:0000313" key="10">
    <source>
        <dbReference type="EMBL" id="CAA9485737.1"/>
    </source>
</evidence>
<evidence type="ECO:0000256" key="2">
    <source>
        <dbReference type="ARBA" id="ARBA00005684"/>
    </source>
</evidence>
<keyword evidence="7" id="KW-0119">Carbohydrate metabolism</keyword>
<organism evidence="10">
    <name type="scientific">uncultured Segetibacter sp</name>
    <dbReference type="NCBI Taxonomy" id="481133"/>
    <lineage>
        <taxon>Bacteria</taxon>
        <taxon>Pseudomonadati</taxon>
        <taxon>Bacteroidota</taxon>
        <taxon>Chitinophagia</taxon>
        <taxon>Chitinophagales</taxon>
        <taxon>Chitinophagaceae</taxon>
        <taxon>Segetibacter</taxon>
        <taxon>environmental samples</taxon>
    </lineage>
</organism>
<sequence length="66" mass="7545">MGRLIYASVANIAILPMQDVLGIDEVGRINTPASSGNNWQWRLLPKQVTADAENRLKEWTKMYNRE</sequence>
<dbReference type="PANTHER" id="PTHR32438">
    <property type="entry name" value="4-ALPHA-GLUCANOTRANSFERASE DPE1, CHLOROPLASTIC/AMYLOPLASTIC"/>
    <property type="match status" value="1"/>
</dbReference>
<evidence type="ECO:0000256" key="9">
    <source>
        <dbReference type="ARBA" id="ARBA00031501"/>
    </source>
</evidence>
<keyword evidence="6 10" id="KW-0808">Transferase</keyword>
<dbReference type="InterPro" id="IPR003385">
    <property type="entry name" value="Glyco_hydro_77"/>
</dbReference>
<comment type="catalytic activity">
    <reaction evidence="1">
        <text>Transfers a segment of a (1-&gt;4)-alpha-D-glucan to a new position in an acceptor, which may be glucose or a (1-&gt;4)-alpha-D-glucan.</text>
        <dbReference type="EC" id="2.4.1.25"/>
    </reaction>
</comment>
<dbReference type="AlphaFoldDB" id="A0A6J4RZE9"/>
<dbReference type="EMBL" id="CADCVN010000471">
    <property type="protein sequence ID" value="CAA9485737.1"/>
    <property type="molecule type" value="Genomic_DNA"/>
</dbReference>
<dbReference type="GO" id="GO:0004134">
    <property type="term" value="F:4-alpha-glucanotransferase activity"/>
    <property type="evidence" value="ECO:0007669"/>
    <property type="project" value="UniProtKB-EC"/>
</dbReference>
<dbReference type="PANTHER" id="PTHR32438:SF5">
    <property type="entry name" value="4-ALPHA-GLUCANOTRANSFERASE DPE1, CHLOROPLASTIC_AMYLOPLASTIC"/>
    <property type="match status" value="1"/>
</dbReference>